<dbReference type="Pfam" id="PF13567">
    <property type="entry name" value="DUF4131"/>
    <property type="match status" value="1"/>
</dbReference>
<organism evidence="9 10">
    <name type="scientific">Polaribacter vadi</name>
    <dbReference type="NCBI Taxonomy" id="1774273"/>
    <lineage>
        <taxon>Bacteria</taxon>
        <taxon>Pseudomonadati</taxon>
        <taxon>Bacteroidota</taxon>
        <taxon>Flavobacteriia</taxon>
        <taxon>Flavobacteriales</taxon>
        <taxon>Flavobacteriaceae</taxon>
    </lineage>
</organism>
<feature type="transmembrane region" description="Helical" evidence="6">
    <location>
        <begin position="409"/>
        <end position="436"/>
    </location>
</feature>
<evidence type="ECO:0000259" key="7">
    <source>
        <dbReference type="Pfam" id="PF03772"/>
    </source>
</evidence>
<feature type="transmembrane region" description="Helical" evidence="6">
    <location>
        <begin position="57"/>
        <end position="74"/>
    </location>
</feature>
<keyword evidence="10" id="KW-1185">Reference proteome</keyword>
<evidence type="ECO:0000256" key="4">
    <source>
        <dbReference type="ARBA" id="ARBA00022989"/>
    </source>
</evidence>
<feature type="transmembrane region" description="Helical" evidence="6">
    <location>
        <begin position="281"/>
        <end position="298"/>
    </location>
</feature>
<dbReference type="EMBL" id="LSFM01000002">
    <property type="protein sequence ID" value="OBY66273.1"/>
    <property type="molecule type" value="Genomic_DNA"/>
</dbReference>
<dbReference type="PANTHER" id="PTHR30619">
    <property type="entry name" value="DNA INTERNALIZATION/COMPETENCE PROTEIN COMEC/REC2"/>
    <property type="match status" value="1"/>
</dbReference>
<feature type="transmembrane region" description="Helical" evidence="6">
    <location>
        <begin position="443"/>
        <end position="463"/>
    </location>
</feature>
<feature type="domain" description="ComEC/Rec2-related protein" evidence="7">
    <location>
        <begin position="227"/>
        <end position="491"/>
    </location>
</feature>
<evidence type="ECO:0000256" key="5">
    <source>
        <dbReference type="ARBA" id="ARBA00023136"/>
    </source>
</evidence>
<proteinExistence type="predicted"/>
<dbReference type="PANTHER" id="PTHR30619:SF1">
    <property type="entry name" value="RECOMBINATION PROTEIN 2"/>
    <property type="match status" value="1"/>
</dbReference>
<keyword evidence="3 6" id="KW-0812">Transmembrane</keyword>
<dbReference type="InterPro" id="IPR052159">
    <property type="entry name" value="Competence_DNA_uptake"/>
</dbReference>
<feature type="transmembrane region" description="Helical" evidence="6">
    <location>
        <begin position="7"/>
        <end position="26"/>
    </location>
</feature>
<feature type="transmembrane region" description="Helical" evidence="6">
    <location>
        <begin position="248"/>
        <end position="269"/>
    </location>
</feature>
<dbReference type="NCBIfam" id="TIGR00360">
    <property type="entry name" value="ComEC_N-term"/>
    <property type="match status" value="1"/>
</dbReference>
<feature type="domain" description="DUF4131" evidence="8">
    <location>
        <begin position="36"/>
        <end position="185"/>
    </location>
</feature>
<dbReference type="GO" id="GO:0005886">
    <property type="term" value="C:plasma membrane"/>
    <property type="evidence" value="ECO:0007669"/>
    <property type="project" value="UniProtKB-SubCell"/>
</dbReference>
<protein>
    <submittedName>
        <fullName evidence="9">Competence protein</fullName>
    </submittedName>
</protein>
<evidence type="ECO:0000259" key="8">
    <source>
        <dbReference type="Pfam" id="PF13567"/>
    </source>
</evidence>
<sequence>MKKVLNYLPLHFILLLIVGILTQFYFNLWDFGFIKLLVTLISITILLFVIPQKIIRTFLAFCLFFFMEISAVFFNNDTNYKNYYQHAIKPQSSVILKVQKVLKPSAYHFKYEAIVLQVDTLKTKGKMLLNISKDSILNPLRVDELLYAKPAFVMINAPLNPHQFNYKFYLAKQGIHQQVFLEKEEFKSLGLDQFSLIGVAAKIRDKVQKALQKYNFKVDELAVLNALLLGQRQEISKDLIEDYSKAGAIHILAVSGLHVGILLLILSSLLKPLERLKNGRVLKTILIVLLLWMFAFVAGLSASVVRAVAMFTFLAIGLSFKRKNVILFSLITSMFFLLLFKPMFLFDVGFQLSYLAVFGIVWIQPKLYKVYKPRFKLDDKIWQLFTVSVAAQLGVLPLSLYYFHQFPGLFLLSNLLIIPFLGAILIGGIVIIILALTDFLPQFLAEIYGYIISLMNNFVSWISKQEQFLFTNISLSFLMMFVSYLAIIFGVHFMIKKSAKKLIYFLASLLIIQSVFLLENYQKKHKNEFIVFHKSRNSIIANRVGVKVFVNHDLDSLGIESTNAMVSYQVGENVKSTYSQEIPNILEFKNQSILIVDSLGIYNVKNLKNPIVILQYSPKINLERLIKTLQPNQIIADGNNYKSYINTWEKTCREQKTPFHQTGQNGAYILRE</sequence>
<comment type="subcellular location">
    <subcellularLocation>
        <location evidence="1">Cell membrane</location>
        <topology evidence="1">Multi-pass membrane protein</topology>
    </subcellularLocation>
</comment>
<reference evidence="10" key="1">
    <citation type="submission" date="2016-02" db="EMBL/GenBank/DDBJ databases">
        <authorList>
            <person name="Shin S.-K."/>
            <person name="Yi H."/>
            <person name="Kim E."/>
        </authorList>
    </citation>
    <scope>NUCLEOTIDE SEQUENCE [LARGE SCALE GENOMIC DNA]</scope>
    <source>
        <strain evidence="10">LPB0003</strain>
    </source>
</reference>
<accession>A0A1B8U321</accession>
<feature type="transmembrane region" description="Helical" evidence="6">
    <location>
        <begin position="32"/>
        <end position="50"/>
    </location>
</feature>
<keyword evidence="5 6" id="KW-0472">Membrane</keyword>
<evidence type="ECO:0000256" key="1">
    <source>
        <dbReference type="ARBA" id="ARBA00004651"/>
    </source>
</evidence>
<keyword evidence="2" id="KW-1003">Cell membrane</keyword>
<feature type="transmembrane region" description="Helical" evidence="6">
    <location>
        <begin position="327"/>
        <end position="346"/>
    </location>
</feature>
<dbReference type="KEGG" id="pob:LPB03_07630"/>
<feature type="transmembrane region" description="Helical" evidence="6">
    <location>
        <begin position="381"/>
        <end position="403"/>
    </location>
</feature>
<evidence type="ECO:0000313" key="10">
    <source>
        <dbReference type="Proteomes" id="UP000092584"/>
    </source>
</evidence>
<feature type="transmembrane region" description="Helical" evidence="6">
    <location>
        <begin position="475"/>
        <end position="495"/>
    </location>
</feature>
<dbReference type="Pfam" id="PF03772">
    <property type="entry name" value="Competence"/>
    <property type="match status" value="1"/>
</dbReference>
<dbReference type="InterPro" id="IPR025405">
    <property type="entry name" value="DUF4131"/>
</dbReference>
<name>A0A1B8U321_9FLAO</name>
<dbReference type="RefSeq" id="WP_065317740.1">
    <property type="nucleotide sequence ID" value="NZ_CP017477.1"/>
</dbReference>
<gene>
    <name evidence="9" type="ORF">LPB3_01015</name>
</gene>
<evidence type="ECO:0000256" key="3">
    <source>
        <dbReference type="ARBA" id="ARBA00022692"/>
    </source>
</evidence>
<evidence type="ECO:0000313" key="9">
    <source>
        <dbReference type="EMBL" id="OBY66273.1"/>
    </source>
</evidence>
<dbReference type="AlphaFoldDB" id="A0A1B8U321"/>
<evidence type="ECO:0000256" key="6">
    <source>
        <dbReference type="SAM" id="Phobius"/>
    </source>
</evidence>
<comment type="caution">
    <text evidence="9">The sequence shown here is derived from an EMBL/GenBank/DDBJ whole genome shotgun (WGS) entry which is preliminary data.</text>
</comment>
<keyword evidence="4 6" id="KW-1133">Transmembrane helix</keyword>
<dbReference type="Proteomes" id="UP000092584">
    <property type="component" value="Unassembled WGS sequence"/>
</dbReference>
<dbReference type="InterPro" id="IPR004477">
    <property type="entry name" value="ComEC_N"/>
</dbReference>
<dbReference type="STRING" id="1774273.LPB03_07630"/>
<evidence type="ECO:0000256" key="2">
    <source>
        <dbReference type="ARBA" id="ARBA00022475"/>
    </source>
</evidence>